<dbReference type="AlphaFoldDB" id="A0A3P3XQR2"/>
<name>A0A3P3XQR2_9SPIR</name>
<keyword evidence="1" id="KW-0805">Transcription regulation</keyword>
<keyword evidence="3" id="KW-0804">Transcription</keyword>
<dbReference type="InterPro" id="IPR036388">
    <property type="entry name" value="WH-like_DNA-bd_sf"/>
</dbReference>
<evidence type="ECO:0000313" key="5">
    <source>
        <dbReference type="EMBL" id="SLM18632.1"/>
    </source>
</evidence>
<sequence length="151" mass="17329">MPINLRDDLNDTIKAGGLHCEKELTMSIISGKYKVVILWHLGHDGALRYGELRKLFKDISNRILTKQLREMEQDYVVSRTIIAESRLKVEYSLTDIGRSLLPIVDSIYEWGREHLAFYIEKEKIETERGREEGPRSLRIASAAKGTKGDVL</sequence>
<proteinExistence type="predicted"/>
<feature type="domain" description="HTH hxlR-type" evidence="4">
    <location>
        <begin position="20"/>
        <end position="119"/>
    </location>
</feature>
<keyword evidence="2" id="KW-0238">DNA-binding</keyword>
<dbReference type="PROSITE" id="PS51118">
    <property type="entry name" value="HTH_HXLR"/>
    <property type="match status" value="1"/>
</dbReference>
<dbReference type="PANTHER" id="PTHR33204:SF38">
    <property type="entry name" value="HTH-TYPE TRANSCRIPTIONAL ACTIVATOR HXLR"/>
    <property type="match status" value="1"/>
</dbReference>
<dbReference type="EMBL" id="FWDO01000005">
    <property type="protein sequence ID" value="SLM18632.1"/>
    <property type="molecule type" value="Genomic_DNA"/>
</dbReference>
<dbReference type="Pfam" id="PF01638">
    <property type="entry name" value="HxlR"/>
    <property type="match status" value="1"/>
</dbReference>
<organism evidence="5">
    <name type="scientific">uncultured spirochete</name>
    <dbReference type="NCBI Taxonomy" id="156406"/>
    <lineage>
        <taxon>Bacteria</taxon>
        <taxon>Pseudomonadati</taxon>
        <taxon>Spirochaetota</taxon>
        <taxon>Spirochaetia</taxon>
        <taxon>Spirochaetales</taxon>
        <taxon>environmental samples</taxon>
    </lineage>
</organism>
<reference evidence="5" key="1">
    <citation type="submission" date="2017-02" db="EMBL/GenBank/DDBJ databases">
        <authorList>
            <person name="Regsiter A."/>
            <person name="William W."/>
        </authorList>
    </citation>
    <scope>NUCLEOTIDE SEQUENCE</scope>
    <source>
        <strain evidence="5">BdmA 4</strain>
    </source>
</reference>
<gene>
    <name evidence="5" type="ORF">SPIRO4BDMA_50147</name>
</gene>
<evidence type="ECO:0000256" key="2">
    <source>
        <dbReference type="ARBA" id="ARBA00023125"/>
    </source>
</evidence>
<dbReference type="GO" id="GO:0003677">
    <property type="term" value="F:DNA binding"/>
    <property type="evidence" value="ECO:0007669"/>
    <property type="project" value="UniProtKB-KW"/>
</dbReference>
<dbReference type="Gene3D" id="1.10.10.10">
    <property type="entry name" value="Winged helix-like DNA-binding domain superfamily/Winged helix DNA-binding domain"/>
    <property type="match status" value="1"/>
</dbReference>
<dbReference type="InterPro" id="IPR036390">
    <property type="entry name" value="WH_DNA-bd_sf"/>
</dbReference>
<dbReference type="InterPro" id="IPR002577">
    <property type="entry name" value="HTH_HxlR"/>
</dbReference>
<protein>
    <submittedName>
        <fullName evidence="5">Putative HTH-type transcriptional activator HxlR</fullName>
    </submittedName>
</protein>
<evidence type="ECO:0000256" key="3">
    <source>
        <dbReference type="ARBA" id="ARBA00023163"/>
    </source>
</evidence>
<accession>A0A3P3XQR2</accession>
<dbReference type="SUPFAM" id="SSF46785">
    <property type="entry name" value="Winged helix' DNA-binding domain"/>
    <property type="match status" value="1"/>
</dbReference>
<dbReference type="PANTHER" id="PTHR33204">
    <property type="entry name" value="TRANSCRIPTIONAL REGULATOR, MARR FAMILY"/>
    <property type="match status" value="1"/>
</dbReference>
<evidence type="ECO:0000256" key="1">
    <source>
        <dbReference type="ARBA" id="ARBA00023015"/>
    </source>
</evidence>
<evidence type="ECO:0000259" key="4">
    <source>
        <dbReference type="PROSITE" id="PS51118"/>
    </source>
</evidence>